<keyword evidence="1" id="KW-0863">Zinc-finger</keyword>
<dbReference type="Proteomes" id="UP000326354">
    <property type="component" value="Chromosome"/>
</dbReference>
<dbReference type="KEGG" id="uam:UABAM_02944"/>
<dbReference type="Pfam" id="PF04434">
    <property type="entry name" value="SWIM"/>
    <property type="match status" value="1"/>
</dbReference>
<accession>A0A5S9IME6</accession>
<keyword evidence="4" id="KW-1185">Reference proteome</keyword>
<keyword evidence="1" id="KW-0479">Metal-binding</keyword>
<keyword evidence="1" id="KW-0862">Zinc</keyword>
<dbReference type="PROSITE" id="PS50966">
    <property type="entry name" value="ZF_SWIM"/>
    <property type="match status" value="1"/>
</dbReference>
<proteinExistence type="predicted"/>
<feature type="domain" description="SWIM-type" evidence="2">
    <location>
        <begin position="483"/>
        <end position="524"/>
    </location>
</feature>
<gene>
    <name evidence="3" type="ORF">UABAM_02944</name>
</gene>
<dbReference type="AlphaFoldDB" id="A0A5S9IME6"/>
<evidence type="ECO:0000313" key="4">
    <source>
        <dbReference type="Proteomes" id="UP000326354"/>
    </source>
</evidence>
<reference evidence="3 4" key="1">
    <citation type="submission" date="2019-08" db="EMBL/GenBank/DDBJ databases">
        <title>Complete genome sequence of Candidatus Uab amorphum.</title>
        <authorList>
            <person name="Shiratori T."/>
            <person name="Suzuki S."/>
            <person name="Kakizawa Y."/>
            <person name="Ishida K."/>
        </authorList>
    </citation>
    <scope>NUCLEOTIDE SEQUENCE [LARGE SCALE GENOMIC DNA]</scope>
    <source>
        <strain evidence="3 4">SRT547</strain>
    </source>
</reference>
<dbReference type="EMBL" id="AP019860">
    <property type="protein sequence ID" value="BBM84583.1"/>
    <property type="molecule type" value="Genomic_DNA"/>
</dbReference>
<protein>
    <recommendedName>
        <fullName evidence="2">SWIM-type domain-containing protein</fullName>
    </recommendedName>
</protein>
<evidence type="ECO:0000256" key="1">
    <source>
        <dbReference type="PROSITE-ProRule" id="PRU00325"/>
    </source>
</evidence>
<dbReference type="OrthoDB" id="7821105at2"/>
<name>A0A5S9IME6_UABAM</name>
<sequence>MQEEKNNSSKSDRLQVNMSYYQTSDVVRDQQSQDLQLACNIKRTPLSFEGKIKETLLVREALSALYQVVSSDFRYVPKDRSSYLAYQRMRSQNSNATMWQAQQAYFDWLLRNDPLAFLILDPIISVHPDGLLFEVFSKDEGSYGNLLLDWSLFESKGKPKYGTTNIDFSENLYEAIQKMRSYNEAKISLGAQEVKVEAKKDQTVIEKKIQVPLSWIRGFLQVQSAATLVKEKVTMDAIDLYNVLRQLRFNKDQKKGGRAIRIELVPGENIRLVMEPWQKVIHLRQTYEGKVAQVVKLWGRRRLKMLQRILPLASSIHLHLIGSGLPCFMELQSESMRFTLGLSGFTASDWTKSVHFDALLPRQNQDVKSLKKVTDFLQKNIVASAADIAKKTKLSQKDTLKALQVLCQQGKAMYDLYKYRLRPLTEEDLELSQLEYRNDNEKVAHDFVKQQLVTIEKENHIFGKGVEVVGMVKVAHEKREYRPVLFLDVSGRAVKAECTCSFYRKNKLKKGPCSHLVATYMQYLIEEDNRQKNQDKITVETRVFSKRINDQQQVFQLSLDRKHVRKRWGLDGGKLRLQNQVFNSVEEAREVYRQQIKILESKNYLDTTR</sequence>
<dbReference type="RefSeq" id="WP_151968728.1">
    <property type="nucleotide sequence ID" value="NZ_AP019860.1"/>
</dbReference>
<evidence type="ECO:0000313" key="3">
    <source>
        <dbReference type="EMBL" id="BBM84583.1"/>
    </source>
</evidence>
<organism evidence="3 4">
    <name type="scientific">Uabimicrobium amorphum</name>
    <dbReference type="NCBI Taxonomy" id="2596890"/>
    <lineage>
        <taxon>Bacteria</taxon>
        <taxon>Pseudomonadati</taxon>
        <taxon>Planctomycetota</taxon>
        <taxon>Candidatus Uabimicrobiia</taxon>
        <taxon>Candidatus Uabimicrobiales</taxon>
        <taxon>Candidatus Uabimicrobiaceae</taxon>
        <taxon>Candidatus Uabimicrobium</taxon>
    </lineage>
</organism>
<dbReference type="InterPro" id="IPR007527">
    <property type="entry name" value="Znf_SWIM"/>
</dbReference>
<dbReference type="GO" id="GO:0008270">
    <property type="term" value="F:zinc ion binding"/>
    <property type="evidence" value="ECO:0007669"/>
    <property type="project" value="UniProtKB-KW"/>
</dbReference>
<evidence type="ECO:0000259" key="2">
    <source>
        <dbReference type="PROSITE" id="PS50966"/>
    </source>
</evidence>